<evidence type="ECO:0000256" key="2">
    <source>
        <dbReference type="ARBA" id="ARBA00022801"/>
    </source>
</evidence>
<dbReference type="GO" id="GO:0006753">
    <property type="term" value="P:nucleoside phosphate metabolic process"/>
    <property type="evidence" value="ECO:0007669"/>
    <property type="project" value="TreeGrafter"/>
</dbReference>
<dbReference type="CDD" id="cd03424">
    <property type="entry name" value="NUDIX_ADPRase_Nudt5_UGPPase_Nudt14"/>
    <property type="match status" value="1"/>
</dbReference>
<dbReference type="AlphaFoldDB" id="A0AAP3U1A6"/>
<dbReference type="EMBL" id="JAWJAV010000001">
    <property type="protein sequence ID" value="MDV2620626.1"/>
    <property type="molecule type" value="Genomic_DNA"/>
</dbReference>
<sequence>MDLEEKVVKSVSRYKGEIVDVYQQTVELPDGTLANRDVVKHQDAIAILALTADGKALFEKQWRAPVAKPTIEIPAGKVEPGEDFLETAKRELNEETGYAAGKIEKMVGFYSAPGFTDEYMTVYKATDLKPVEDKLPRDQGENLKVFELSLSEALKAIEDGKIEDAKTVLAIYHWQATTK</sequence>
<reference evidence="4" key="1">
    <citation type="journal article" date="2023" name="PeerJ">
        <title>Selection and evaluation of lactic acid bacteria from chicken feces in Thailand as potential probiotics.</title>
        <authorList>
            <person name="Khurajog B."/>
            <person name="Disastra Y."/>
            <person name="Lawwyne L.D."/>
            <person name="Sirichokchatchawan W."/>
            <person name="Niyomtham W."/>
            <person name="Yindee J."/>
            <person name="Hampson D.J."/>
            <person name="Prapasarakul N."/>
        </authorList>
    </citation>
    <scope>NUCLEOTIDE SEQUENCE</scope>
    <source>
        <strain evidence="4">BF9</strain>
    </source>
</reference>
<feature type="domain" description="Nudix hydrolase" evidence="3">
    <location>
        <begin position="40"/>
        <end position="170"/>
    </location>
</feature>
<dbReference type="EC" id="3.6.-.-" evidence="4"/>
<dbReference type="PANTHER" id="PTHR11839:SF18">
    <property type="entry name" value="NUDIX HYDROLASE DOMAIN-CONTAINING PROTEIN"/>
    <property type="match status" value="1"/>
</dbReference>
<dbReference type="GO" id="GO:0005829">
    <property type="term" value="C:cytosol"/>
    <property type="evidence" value="ECO:0007669"/>
    <property type="project" value="TreeGrafter"/>
</dbReference>
<dbReference type="GO" id="GO:0019693">
    <property type="term" value="P:ribose phosphate metabolic process"/>
    <property type="evidence" value="ECO:0007669"/>
    <property type="project" value="TreeGrafter"/>
</dbReference>
<dbReference type="InterPro" id="IPR000086">
    <property type="entry name" value="NUDIX_hydrolase_dom"/>
</dbReference>
<dbReference type="PROSITE" id="PS51462">
    <property type="entry name" value="NUDIX"/>
    <property type="match status" value="1"/>
</dbReference>
<comment type="cofactor">
    <cofactor evidence="1">
        <name>Mg(2+)</name>
        <dbReference type="ChEBI" id="CHEBI:18420"/>
    </cofactor>
</comment>
<dbReference type="Pfam" id="PF00293">
    <property type="entry name" value="NUDIX"/>
    <property type="match status" value="1"/>
</dbReference>
<evidence type="ECO:0000313" key="4">
    <source>
        <dbReference type="EMBL" id="MDV2620626.1"/>
    </source>
</evidence>
<evidence type="ECO:0000259" key="3">
    <source>
        <dbReference type="PROSITE" id="PS51462"/>
    </source>
</evidence>
<gene>
    <name evidence="4" type="ORF">R0G89_02595</name>
</gene>
<dbReference type="RefSeq" id="WP_002831982.1">
    <property type="nucleotide sequence ID" value="NZ_BJMF01000004.1"/>
</dbReference>
<name>A0AAP3U1A6_PEDAC</name>
<dbReference type="SUPFAM" id="SSF55811">
    <property type="entry name" value="Nudix"/>
    <property type="match status" value="1"/>
</dbReference>
<comment type="caution">
    <text evidence="4">The sequence shown here is derived from an EMBL/GenBank/DDBJ whole genome shotgun (WGS) entry which is preliminary data.</text>
</comment>
<dbReference type="InterPro" id="IPR020084">
    <property type="entry name" value="NUDIX_hydrolase_CS"/>
</dbReference>
<organism evidence="4 5">
    <name type="scientific">Pediococcus acidilactici</name>
    <dbReference type="NCBI Taxonomy" id="1254"/>
    <lineage>
        <taxon>Bacteria</taxon>
        <taxon>Bacillati</taxon>
        <taxon>Bacillota</taxon>
        <taxon>Bacilli</taxon>
        <taxon>Lactobacillales</taxon>
        <taxon>Lactobacillaceae</taxon>
        <taxon>Pediococcus</taxon>
        <taxon>Pediococcus acidilactici group</taxon>
    </lineage>
</organism>
<proteinExistence type="predicted"/>
<dbReference type="Proteomes" id="UP001280897">
    <property type="component" value="Unassembled WGS sequence"/>
</dbReference>
<dbReference type="PANTHER" id="PTHR11839">
    <property type="entry name" value="UDP/ADP-SUGAR PYROPHOSPHATASE"/>
    <property type="match status" value="1"/>
</dbReference>
<dbReference type="GeneID" id="57366123"/>
<dbReference type="FunFam" id="3.90.79.10:FF:000024">
    <property type="entry name" value="ADP-ribose pyrophosphatase"/>
    <property type="match status" value="1"/>
</dbReference>
<dbReference type="GO" id="GO:0016787">
    <property type="term" value="F:hydrolase activity"/>
    <property type="evidence" value="ECO:0007669"/>
    <property type="project" value="UniProtKB-KW"/>
</dbReference>
<reference evidence="4" key="2">
    <citation type="submission" date="2023-10" db="EMBL/GenBank/DDBJ databases">
        <authorList>
            <person name="Khurajog B."/>
        </authorList>
    </citation>
    <scope>NUCLEOTIDE SEQUENCE</scope>
    <source>
        <strain evidence="4">BF9</strain>
    </source>
</reference>
<evidence type="ECO:0000256" key="1">
    <source>
        <dbReference type="ARBA" id="ARBA00001946"/>
    </source>
</evidence>
<dbReference type="KEGG" id="paci:A4V11_02820"/>
<evidence type="ECO:0000313" key="5">
    <source>
        <dbReference type="Proteomes" id="UP001280897"/>
    </source>
</evidence>
<protein>
    <submittedName>
        <fullName evidence="4">NUDIX hydrolase</fullName>
        <ecNumber evidence="4">3.6.-.-</ecNumber>
    </submittedName>
</protein>
<keyword evidence="2 4" id="KW-0378">Hydrolase</keyword>
<accession>A0AAP3U1A6</accession>
<dbReference type="PROSITE" id="PS00893">
    <property type="entry name" value="NUDIX_BOX"/>
    <property type="match status" value="1"/>
</dbReference>
<dbReference type="InterPro" id="IPR015797">
    <property type="entry name" value="NUDIX_hydrolase-like_dom_sf"/>
</dbReference>
<dbReference type="Gene3D" id="3.90.79.10">
    <property type="entry name" value="Nucleoside Triphosphate Pyrophosphohydrolase"/>
    <property type="match status" value="1"/>
</dbReference>